<proteinExistence type="predicted"/>
<evidence type="ECO:0000313" key="2">
    <source>
        <dbReference type="EMBL" id="MES0874010.1"/>
    </source>
</evidence>
<gene>
    <name evidence="2" type="ORF">ABSH63_08345</name>
</gene>
<dbReference type="RefSeq" id="WP_352888943.1">
    <property type="nucleotide sequence ID" value="NZ_JBEPIJ010000008.1"/>
</dbReference>
<dbReference type="Pfam" id="PF13338">
    <property type="entry name" value="AbiEi_4"/>
    <property type="match status" value="1"/>
</dbReference>
<evidence type="ECO:0000259" key="1">
    <source>
        <dbReference type="Pfam" id="PF13338"/>
    </source>
</evidence>
<organism evidence="2 3">
    <name type="scientific">Sinimarinibacterium thermocellulolyticum</name>
    <dbReference type="NCBI Taxonomy" id="3170016"/>
    <lineage>
        <taxon>Bacteria</taxon>
        <taxon>Pseudomonadati</taxon>
        <taxon>Pseudomonadota</taxon>
        <taxon>Gammaproteobacteria</taxon>
        <taxon>Nevskiales</taxon>
        <taxon>Nevskiaceae</taxon>
        <taxon>Sinimarinibacterium</taxon>
    </lineage>
</organism>
<name>A0ABV2A9S5_9GAMM</name>
<dbReference type="InterPro" id="IPR025159">
    <property type="entry name" value="AbiEi_N"/>
</dbReference>
<accession>A0ABV2A9S5</accession>
<dbReference type="Proteomes" id="UP001465331">
    <property type="component" value="Unassembled WGS sequence"/>
</dbReference>
<keyword evidence="3" id="KW-1185">Reference proteome</keyword>
<reference evidence="2 3" key="1">
    <citation type="submission" date="2024-06" db="EMBL/GenBank/DDBJ databases">
        <authorList>
            <person name="Li Z."/>
            <person name="Jiang Y."/>
        </authorList>
    </citation>
    <scope>NUCLEOTIDE SEQUENCE [LARGE SCALE GENOMIC DNA]</scope>
    <source>
        <strain evidence="2 3">HSW-8</strain>
    </source>
</reference>
<feature type="domain" description="AbiEi antitoxin N-terminal" evidence="1">
    <location>
        <begin position="7"/>
        <end position="55"/>
    </location>
</feature>
<sequence length="201" mass="23246">MGTRAFEREVELFRKHGGGLRMSEALRLGINRKTLYAMRDAGVVEPVTRGLYRLAALDPIAHPDLVTVATRVPQGVLCLISALSFHELTTQVPHTIDVALERGTRKPRLDYPPTRFFWFSGPAFHEGIETHELDGVPVRIYDPEKTLVDCFRYRNQLGMDVVLEALRFWRERRKKKLDVLLKYARMRHVERAMQPYLEAMS</sequence>
<protein>
    <submittedName>
        <fullName evidence="2">Type IV toxin-antitoxin system AbiEi family antitoxin domain-containing protein</fullName>
    </submittedName>
</protein>
<dbReference type="EMBL" id="JBEPIJ010000008">
    <property type="protein sequence ID" value="MES0874010.1"/>
    <property type="molecule type" value="Genomic_DNA"/>
</dbReference>
<evidence type="ECO:0000313" key="3">
    <source>
        <dbReference type="Proteomes" id="UP001465331"/>
    </source>
</evidence>
<comment type="caution">
    <text evidence="2">The sequence shown here is derived from an EMBL/GenBank/DDBJ whole genome shotgun (WGS) entry which is preliminary data.</text>
</comment>